<dbReference type="GO" id="GO:0008270">
    <property type="term" value="F:zinc ion binding"/>
    <property type="evidence" value="ECO:0007669"/>
    <property type="project" value="UniProtKB-KW"/>
</dbReference>
<feature type="region of interest" description="Disordered" evidence="3">
    <location>
        <begin position="1784"/>
        <end position="1811"/>
    </location>
</feature>
<dbReference type="GO" id="GO:0015074">
    <property type="term" value="P:DNA integration"/>
    <property type="evidence" value="ECO:0007669"/>
    <property type="project" value="InterPro"/>
</dbReference>
<feature type="domain" description="CCHC-type" evidence="4">
    <location>
        <begin position="1693"/>
        <end position="1708"/>
    </location>
</feature>
<dbReference type="PANTHER" id="PTHR37984:SF5">
    <property type="entry name" value="PROTEIN NYNRIN-LIKE"/>
    <property type="match status" value="1"/>
</dbReference>
<dbReference type="Pfam" id="PF00078">
    <property type="entry name" value="RVT_1"/>
    <property type="match status" value="1"/>
</dbReference>
<dbReference type="InterPro" id="IPR041588">
    <property type="entry name" value="Integrase_H2C2"/>
</dbReference>
<evidence type="ECO:0000313" key="6">
    <source>
        <dbReference type="Proteomes" id="UP000035681"/>
    </source>
</evidence>
<dbReference type="Gene3D" id="3.10.10.10">
    <property type="entry name" value="HIV Type 1 Reverse Transcriptase, subunit A, domain 1"/>
    <property type="match status" value="1"/>
</dbReference>
<sequence>AMIEKHLKWKKYTYGQTKSFVFKKNVERSKIDEKKMKSIKCFNCNEKGHIRPNCPLRVKREINNKEEKKPFSGEIIIQNKEKSKMIKKNEFIGKQSHVAMKVNDNWCRVLLDGGSQEFTIMGIGGKAKAIGISNIEINIGKDKINGSAVILRNFDKEKVLLGTNFLDRLVICRDKEGVTIGEEKYKWIKSNDLLPVAAVTLNSKLIEEIEKQQLEEIGDEMQRKILDQYPEINALNVFDVGKCDIEVLPMQLNGKEYKRPPRYYYTSVKSKMVAKFIKILIKNEIYCFMETTYTTNFVLVPPRKEGDAYRFALDLQRKNDITAIYTYPLRCAEEIDAIPYYAKEINELQNLLTSDEYVWSDKCELSYKRICEFLTSELTIHIPNFTQDFYIFTDASEKAMAVPIKYFAKKNICVKKQKCINMLELQALTAIDNKAVIAILRESCDPQFMRYVTYISSFDYDIQYIPTKSNTFADYFTRIPVIEEYINVDSFQVRVEQKGDIFANLNENDDKTDNMEICIDSLTHDNHGHPEVERTLKLLKGSVYREGMNKEIASYIRLCNDCQLRKRNKKNFYLLNETPIPDTPFDIVGTDVKGDPKVVHPLAIIEDYLTGFWVLEIISDQRAETIYKVFIRQIVAVFGISRIMVSDSHKSYLQGEFANMIKEMGCELLPCMPGHKNGNSVAERSFNTLRNILSLMRGSTGDLEIGVRMAMFCYNSTPQVNHKKSSYEWVFGKIPRIGLPNIDMSIINQNRQVFDLSEAINIGWNICKEEVIKKRQKHRDWKNIDRHAETKYKVGDIVKVENQAYLRDREQQRYLGPYVESKGRYMLRKADQMYHYYCNTEKENNDEEENKSELRCKYNRIGNILNVSFFSLVIRYQIKKIIKNIELFIFVTMANSAILVNDDNFYNKVFYSEDNTYSPIDETPRYYLYLESVLITVHTSAEKTVIADYVELITDDIIHCSKASIGFIAAKLLKKMVANNPEKFNETAYREHILEEKIIHMSVVVNFAILSATLPNFKEFAIKPFHVIGTLEKPIPLDYGVMHCSVTERIIRIKNGNSKVNETALRIAVMKDALNEIFNTCSNNFKIAMNELNDYKQRILKRIAVHHSSLMKFTKELMEQLFNNGGIKVIFPTKTLAVVLNAPTKSVLFTSLQKFNGEKKRRCEKSEFVRMAKRAGRRGVDNKISENLESQMKVSYQNIFFYASKNNIDGLKNTLELSFLKYKKRTLNSKIAIIKKLKKVLVAGNFLNENNKKTAKGSIAFSARFNSNYLAIGQMLNNKKKKKYSLKYFRYFKKKDETNDESDNSDGETFYKEIVNEYCERIYRYEFEYGVVGKDTSYKLPVITTYITAIKEIYKGIPIHEVTKTNNMYCGVLCKKVREMRHFLEQSPKTKILMNFTKKHSKISLILSLALKKKINLVKKYYLISKIQYNIIYKPVYWKVRNKRRVKDNKFSQGKMRNFLSKIKFYENVTEDIGPWLNRLRRAMILQKSKEKEKLLTLMNFVSYEVVAYIEKIIEKEPEVTFNEMCENLRARYNGQLSRISIKAKIVMLFQRNHQNLFIYRPSYHRNICSYSFYRLNFIKIFKIYPNNPNFEEKLKELVKLVRKSRPNYSDERIKDTQFEKIENVLEELNSLWKKATSRRSPTKLIAKLVAENEHFIKKRNKLQNRSKFGDVGSRKERKFDEYRPKGKLSVTCFECGVQGHKRTNCPSRGGEKPEIHTNVCNIQEDSAMEREVPVSMDEKLKIILMNRAHVNEIGEYVTLPMLIKDRRKEGVHQENTMRYEQVRKREGRISRQHRGHDEERLSSATNASTRREEHYGITLGTDFIDIKKVTVHHGENRLSIDVKTFYGIPAKRWKELKLIDKRTMLKEILIHAHQNVFGKTLDLCTYQNQHLKMKRIYDCIFMHVHLIKSRKHKGHKWYTVIDCAQYFLQLKINKEDMPYLSFKYMRGRLLMFQRLPFGTKNASSYAQRVTNFLIKNTIASGYIDDLLISTDSTLEHYAMEVSKLLSNMERFKVKANSTKFKFAEKEFWFWDIILTTKDPDQMTVFLHAVENRRDKFNWTTQLDEYFIKAKEAVKILHKRVRFLTAIVIETRAIQHAITNLSKIIGGRNVVIYSDHKPFTTCQKPSGNFEVEMLMEELAKRGITIRYRKEINNELAESLSRTTCKMINRTLHDEEEFDEAFESTMDKEEGEVSSEVENTTKSKDEIYDKLIKKIVGILGMPKKFTSDKVEYFECLKNKSLPIIFGCSHHHESQALIERIFRTIERSYKAMSLQLKETSWDNLTHLVCLNYNLSYHTVLKEAPANLFLGYMPRQPYDTGENDGYDYPVERMKAVDKARIVSKELLKALQESPTNNDDEFQIGQRVKMKEAPRYQTKFEPSQICIIIDVEALFISMKVEKAKGRPVKRHMNDYNRKNLSIG</sequence>
<dbReference type="Gene3D" id="4.10.60.10">
    <property type="entry name" value="Zinc finger, CCHC-type"/>
    <property type="match status" value="1"/>
</dbReference>
<dbReference type="EC" id="2.7.7.49" evidence="1"/>
<dbReference type="PROSITE" id="PS50158">
    <property type="entry name" value="ZF_CCHC"/>
    <property type="match status" value="2"/>
</dbReference>
<dbReference type="PANTHER" id="PTHR37984">
    <property type="entry name" value="PROTEIN CBG26694"/>
    <property type="match status" value="1"/>
</dbReference>
<dbReference type="AlphaFoldDB" id="A0AAF5DKG6"/>
<dbReference type="GO" id="GO:0003964">
    <property type="term" value="F:RNA-directed DNA polymerase activity"/>
    <property type="evidence" value="ECO:0007669"/>
    <property type="project" value="UniProtKB-EC"/>
</dbReference>
<keyword evidence="2" id="KW-0479">Metal-binding</keyword>
<dbReference type="InterPro" id="IPR036397">
    <property type="entry name" value="RNaseH_sf"/>
</dbReference>
<feature type="domain" description="Integrase catalytic" evidence="5">
    <location>
        <begin position="575"/>
        <end position="743"/>
    </location>
</feature>
<dbReference type="Pfam" id="PF00098">
    <property type="entry name" value="zf-CCHC"/>
    <property type="match status" value="1"/>
</dbReference>
<dbReference type="Gene3D" id="3.40.50.300">
    <property type="entry name" value="P-loop containing nucleotide triphosphate hydrolases"/>
    <property type="match status" value="1"/>
</dbReference>
<dbReference type="InterPro" id="IPR050951">
    <property type="entry name" value="Retrovirus_Pol_polyprotein"/>
</dbReference>
<dbReference type="InterPro" id="IPR001584">
    <property type="entry name" value="Integrase_cat-core"/>
</dbReference>
<evidence type="ECO:0000256" key="1">
    <source>
        <dbReference type="ARBA" id="ARBA00012493"/>
    </source>
</evidence>
<dbReference type="PROSITE" id="PS50994">
    <property type="entry name" value="INTEGRASE"/>
    <property type="match status" value="1"/>
</dbReference>
<dbReference type="GO" id="GO:0003676">
    <property type="term" value="F:nucleic acid binding"/>
    <property type="evidence" value="ECO:0007669"/>
    <property type="project" value="InterPro"/>
</dbReference>
<dbReference type="SUPFAM" id="SSF56672">
    <property type="entry name" value="DNA/RNA polymerases"/>
    <property type="match status" value="2"/>
</dbReference>
<keyword evidence="2" id="KW-0863">Zinc-finger</keyword>
<evidence type="ECO:0000256" key="2">
    <source>
        <dbReference type="PROSITE-ProRule" id="PRU00047"/>
    </source>
</evidence>
<dbReference type="Pfam" id="PF17921">
    <property type="entry name" value="Integrase_H2C2"/>
    <property type="match status" value="1"/>
</dbReference>
<dbReference type="Gene3D" id="3.30.420.10">
    <property type="entry name" value="Ribonuclease H-like superfamily/Ribonuclease H"/>
    <property type="match status" value="2"/>
</dbReference>
<organism evidence="6 7">
    <name type="scientific">Strongyloides stercoralis</name>
    <name type="common">Threadworm</name>
    <dbReference type="NCBI Taxonomy" id="6248"/>
    <lineage>
        <taxon>Eukaryota</taxon>
        <taxon>Metazoa</taxon>
        <taxon>Ecdysozoa</taxon>
        <taxon>Nematoda</taxon>
        <taxon>Chromadorea</taxon>
        <taxon>Rhabditida</taxon>
        <taxon>Tylenchina</taxon>
        <taxon>Panagrolaimomorpha</taxon>
        <taxon>Strongyloidoidea</taxon>
        <taxon>Strongyloididae</taxon>
        <taxon>Strongyloides</taxon>
    </lineage>
</organism>
<dbReference type="WBParaSite" id="TCONS_00013992.p1">
    <property type="protein sequence ID" value="TCONS_00013992.p1"/>
    <property type="gene ID" value="XLOC_009105"/>
</dbReference>
<reference evidence="7" key="1">
    <citation type="submission" date="2024-02" db="UniProtKB">
        <authorList>
            <consortium name="WormBaseParasite"/>
        </authorList>
    </citation>
    <scope>IDENTIFICATION</scope>
</reference>
<evidence type="ECO:0000259" key="4">
    <source>
        <dbReference type="PROSITE" id="PS50158"/>
    </source>
</evidence>
<dbReference type="InterPro" id="IPR001878">
    <property type="entry name" value="Znf_CCHC"/>
</dbReference>
<keyword evidence="6" id="KW-1185">Reference proteome</keyword>
<dbReference type="InterPro" id="IPR000477">
    <property type="entry name" value="RT_dom"/>
</dbReference>
<dbReference type="InterPro" id="IPR043502">
    <property type="entry name" value="DNA/RNA_pol_sf"/>
</dbReference>
<evidence type="ECO:0000313" key="7">
    <source>
        <dbReference type="WBParaSite" id="TCONS_00013992.p1"/>
    </source>
</evidence>
<evidence type="ECO:0000256" key="3">
    <source>
        <dbReference type="SAM" id="MobiDB-lite"/>
    </source>
</evidence>
<dbReference type="SUPFAM" id="SSF53098">
    <property type="entry name" value="Ribonuclease H-like"/>
    <property type="match status" value="2"/>
</dbReference>
<dbReference type="InterPro" id="IPR043128">
    <property type="entry name" value="Rev_trsase/Diguanyl_cyclase"/>
</dbReference>
<name>A0AAF5DKG6_STRER</name>
<proteinExistence type="predicted"/>
<feature type="domain" description="CCHC-type" evidence="4">
    <location>
        <begin position="40"/>
        <end position="55"/>
    </location>
</feature>
<dbReference type="GO" id="GO:0042575">
    <property type="term" value="C:DNA polymerase complex"/>
    <property type="evidence" value="ECO:0007669"/>
    <property type="project" value="UniProtKB-ARBA"/>
</dbReference>
<feature type="compositionally biased region" description="Basic and acidic residues" evidence="3">
    <location>
        <begin position="1784"/>
        <end position="1802"/>
    </location>
</feature>
<dbReference type="SUPFAM" id="SSF57756">
    <property type="entry name" value="Retrovirus zinc finger-like domains"/>
    <property type="match status" value="1"/>
</dbReference>
<dbReference type="SMART" id="SM00343">
    <property type="entry name" value="ZnF_C2HC"/>
    <property type="match status" value="2"/>
</dbReference>
<protein>
    <recommendedName>
        <fullName evidence="1">RNA-directed DNA polymerase</fullName>
        <ecNumber evidence="1">2.7.7.49</ecNumber>
    </recommendedName>
</protein>
<dbReference type="Gene3D" id="3.30.70.270">
    <property type="match status" value="1"/>
</dbReference>
<accession>A0AAF5DKG6</accession>
<dbReference type="Proteomes" id="UP000035681">
    <property type="component" value="Unplaced"/>
</dbReference>
<dbReference type="GO" id="GO:0019899">
    <property type="term" value="F:enzyme binding"/>
    <property type="evidence" value="ECO:0007669"/>
    <property type="project" value="UniProtKB-ARBA"/>
</dbReference>
<dbReference type="InterPro" id="IPR036875">
    <property type="entry name" value="Znf_CCHC_sf"/>
</dbReference>
<dbReference type="SUPFAM" id="SSF52540">
    <property type="entry name" value="P-loop containing nucleoside triphosphate hydrolases"/>
    <property type="match status" value="1"/>
</dbReference>
<dbReference type="Gene3D" id="1.10.340.70">
    <property type="match status" value="1"/>
</dbReference>
<evidence type="ECO:0000259" key="5">
    <source>
        <dbReference type="PROSITE" id="PS50994"/>
    </source>
</evidence>
<dbReference type="InterPro" id="IPR027417">
    <property type="entry name" value="P-loop_NTPase"/>
</dbReference>
<keyword evidence="2" id="KW-0862">Zinc</keyword>
<dbReference type="InterPro" id="IPR012337">
    <property type="entry name" value="RNaseH-like_sf"/>
</dbReference>